<dbReference type="Pfam" id="PF08220">
    <property type="entry name" value="HTH_DeoR"/>
    <property type="match status" value="1"/>
</dbReference>
<evidence type="ECO:0000256" key="2">
    <source>
        <dbReference type="ARBA" id="ARBA00023125"/>
    </source>
</evidence>
<keyword evidence="3" id="KW-0804">Transcription</keyword>
<dbReference type="GO" id="GO:0003677">
    <property type="term" value="F:DNA binding"/>
    <property type="evidence" value="ECO:0007669"/>
    <property type="project" value="UniProtKB-KW"/>
</dbReference>
<keyword evidence="2" id="KW-0238">DNA-binding</keyword>
<proteinExistence type="predicted"/>
<organism evidence="5 6">
    <name type="scientific">Monoglobus pectinilyticus</name>
    <dbReference type="NCBI Taxonomy" id="1981510"/>
    <lineage>
        <taxon>Bacteria</taxon>
        <taxon>Bacillati</taxon>
        <taxon>Bacillota</taxon>
        <taxon>Clostridia</taxon>
        <taxon>Monoglobales</taxon>
        <taxon>Monoglobaceae</taxon>
        <taxon>Monoglobus</taxon>
    </lineage>
</organism>
<name>A0A2K9P3F2_9FIRM</name>
<dbReference type="Proteomes" id="UP000235589">
    <property type="component" value="Chromosome"/>
</dbReference>
<keyword evidence="6" id="KW-1185">Reference proteome</keyword>
<dbReference type="PANTHER" id="PTHR30363">
    <property type="entry name" value="HTH-TYPE TRANSCRIPTIONAL REGULATOR SRLR-RELATED"/>
    <property type="match status" value="1"/>
</dbReference>
<protein>
    <submittedName>
        <fullName evidence="5">Transcriptional repressor of the fructose operon, DeoR family</fullName>
    </submittedName>
</protein>
<dbReference type="InterPro" id="IPR036388">
    <property type="entry name" value="WH-like_DNA-bd_sf"/>
</dbReference>
<dbReference type="AlphaFoldDB" id="A0A2K9P3F2"/>
<dbReference type="EMBL" id="CP020991">
    <property type="protein sequence ID" value="AUO19761.1"/>
    <property type="molecule type" value="Genomic_DNA"/>
</dbReference>
<dbReference type="PRINTS" id="PR00037">
    <property type="entry name" value="HTHLACR"/>
</dbReference>
<dbReference type="SUPFAM" id="SSF100950">
    <property type="entry name" value="NagB/RpiA/CoA transferase-like"/>
    <property type="match status" value="1"/>
</dbReference>
<evidence type="ECO:0000313" key="5">
    <source>
        <dbReference type="EMBL" id="AUO19761.1"/>
    </source>
</evidence>
<dbReference type="Pfam" id="PF00455">
    <property type="entry name" value="DeoRC"/>
    <property type="match status" value="1"/>
</dbReference>
<dbReference type="OrthoDB" id="9797223at2"/>
<dbReference type="InterPro" id="IPR037171">
    <property type="entry name" value="NagB/RpiA_transferase-like"/>
</dbReference>
<evidence type="ECO:0000259" key="4">
    <source>
        <dbReference type="PROSITE" id="PS51000"/>
    </source>
</evidence>
<dbReference type="InterPro" id="IPR001034">
    <property type="entry name" value="DeoR_HTH"/>
</dbReference>
<dbReference type="SMART" id="SM00420">
    <property type="entry name" value="HTH_DEOR"/>
    <property type="match status" value="1"/>
</dbReference>
<dbReference type="Gene3D" id="1.10.10.10">
    <property type="entry name" value="Winged helix-like DNA-binding domain superfamily/Winged helix DNA-binding domain"/>
    <property type="match status" value="1"/>
</dbReference>
<dbReference type="PANTHER" id="PTHR30363:SF56">
    <property type="entry name" value="TRANSCRIPTIONAL REGULATOR, DEOR FAMILY"/>
    <property type="match status" value="1"/>
</dbReference>
<evidence type="ECO:0000256" key="1">
    <source>
        <dbReference type="ARBA" id="ARBA00023015"/>
    </source>
</evidence>
<gene>
    <name evidence="5" type="ORF">B9O19_01604</name>
</gene>
<dbReference type="GeneID" id="98062994"/>
<dbReference type="InterPro" id="IPR014036">
    <property type="entry name" value="DeoR-like_C"/>
</dbReference>
<dbReference type="KEGG" id="mpec:B9O19_01604"/>
<dbReference type="RefSeq" id="WP_102365937.1">
    <property type="nucleotide sequence ID" value="NZ_CP020991.1"/>
</dbReference>
<evidence type="ECO:0000256" key="3">
    <source>
        <dbReference type="ARBA" id="ARBA00023163"/>
    </source>
</evidence>
<accession>A0A2K9P3F2</accession>
<dbReference type="InterPro" id="IPR036390">
    <property type="entry name" value="WH_DNA-bd_sf"/>
</dbReference>
<dbReference type="Gene3D" id="3.40.50.1360">
    <property type="match status" value="1"/>
</dbReference>
<keyword evidence="1" id="KW-0805">Transcription regulation</keyword>
<dbReference type="InterPro" id="IPR018356">
    <property type="entry name" value="Tscrpt_reg_HTH_DeoR_CS"/>
</dbReference>
<dbReference type="PROSITE" id="PS00894">
    <property type="entry name" value="HTH_DEOR_1"/>
    <property type="match status" value="1"/>
</dbReference>
<dbReference type="SMART" id="SM01134">
    <property type="entry name" value="DeoRC"/>
    <property type="match status" value="1"/>
</dbReference>
<sequence>MLTQERHNKILELLTKQDTVTVGELSQGLETSESTIRRDLVTLDKMGKVKKVHGGAAAIHMVSTVFEEDVTTKSALNVTEKEAIGRVAAGLVTNDDFVFIDAGTTTAAMIDFIYDNVRATFVTNGIVHAKKLIQKGLKAYIIGGQIKLTTEAVVGTEAINNLRKYNFTKTFIGTNGISVKGGYSTPDVEEAAVKSEVLKRGRNNFILGDHTKFDKEYAVTFGILKDACIVTDELEDNEFREYAVVKEAFA</sequence>
<dbReference type="GO" id="GO:0003700">
    <property type="term" value="F:DNA-binding transcription factor activity"/>
    <property type="evidence" value="ECO:0007669"/>
    <property type="project" value="InterPro"/>
</dbReference>
<dbReference type="PROSITE" id="PS51000">
    <property type="entry name" value="HTH_DEOR_2"/>
    <property type="match status" value="1"/>
</dbReference>
<feature type="domain" description="HTH deoR-type" evidence="4">
    <location>
        <begin position="3"/>
        <end position="58"/>
    </location>
</feature>
<dbReference type="SUPFAM" id="SSF46785">
    <property type="entry name" value="Winged helix' DNA-binding domain"/>
    <property type="match status" value="1"/>
</dbReference>
<reference evidence="5 6" key="1">
    <citation type="submission" date="2017-04" db="EMBL/GenBank/DDBJ databases">
        <title>Monoglobus pectinilyticus 14 draft genome.</title>
        <authorList>
            <person name="Kim C."/>
            <person name="Rosendale D.I."/>
            <person name="Kelly W.J."/>
            <person name="Tannock G.W."/>
            <person name="Patchett M.L."/>
            <person name="Jordens J.Z."/>
        </authorList>
    </citation>
    <scope>NUCLEOTIDE SEQUENCE [LARGE SCALE GENOMIC DNA]</scope>
    <source>
        <strain evidence="5 6">14</strain>
    </source>
</reference>
<evidence type="ECO:0000313" key="6">
    <source>
        <dbReference type="Proteomes" id="UP000235589"/>
    </source>
</evidence>
<dbReference type="InterPro" id="IPR050313">
    <property type="entry name" value="Carb_Metab_HTH_regulators"/>
</dbReference>